<evidence type="ECO:0000313" key="1">
    <source>
        <dbReference type="EMBL" id="KAJ1901879.1"/>
    </source>
</evidence>
<protein>
    <submittedName>
        <fullName evidence="1">Uncharacterized protein</fullName>
    </submittedName>
</protein>
<reference evidence="1" key="1">
    <citation type="submission" date="2022-07" db="EMBL/GenBank/DDBJ databases">
        <title>Phylogenomic reconstructions and comparative analyses of Kickxellomycotina fungi.</title>
        <authorList>
            <person name="Reynolds N.K."/>
            <person name="Stajich J.E."/>
            <person name="Barry K."/>
            <person name="Grigoriev I.V."/>
            <person name="Crous P."/>
            <person name="Smith M.E."/>
        </authorList>
    </citation>
    <scope>NUCLEOTIDE SEQUENCE</scope>
    <source>
        <strain evidence="1">Benny 63K</strain>
    </source>
</reference>
<comment type="caution">
    <text evidence="1">The sequence shown here is derived from an EMBL/GenBank/DDBJ whole genome shotgun (WGS) entry which is preliminary data.</text>
</comment>
<accession>A0ACC1IW48</accession>
<name>A0ACC1IW48_9FUNG</name>
<gene>
    <name evidence="1" type="ORF">LPJ66_000435</name>
</gene>
<keyword evidence="2" id="KW-1185">Reference proteome</keyword>
<organism evidence="1 2">
    <name type="scientific">Kickxella alabastrina</name>
    <dbReference type="NCBI Taxonomy" id="61397"/>
    <lineage>
        <taxon>Eukaryota</taxon>
        <taxon>Fungi</taxon>
        <taxon>Fungi incertae sedis</taxon>
        <taxon>Zoopagomycota</taxon>
        <taxon>Kickxellomycotina</taxon>
        <taxon>Kickxellomycetes</taxon>
        <taxon>Kickxellales</taxon>
        <taxon>Kickxellaceae</taxon>
        <taxon>Kickxella</taxon>
    </lineage>
</organism>
<dbReference type="EMBL" id="JANBPG010000012">
    <property type="protein sequence ID" value="KAJ1901879.1"/>
    <property type="molecule type" value="Genomic_DNA"/>
</dbReference>
<proteinExistence type="predicted"/>
<dbReference type="Proteomes" id="UP001150581">
    <property type="component" value="Unassembled WGS sequence"/>
</dbReference>
<sequence length="121" mass="14267">MKRYNRLCMRPAGVRNRHSLTVDTRFVIAHTDFESQYNGILSIRKGDIIRVKQGGDGHPKWWLGTVIRSYENTKGHGYFFPVLTEQYNFMDNRIASRIPMALLDIHGHFRKYDKKRVRTKA</sequence>
<evidence type="ECO:0000313" key="2">
    <source>
        <dbReference type="Proteomes" id="UP001150581"/>
    </source>
</evidence>